<keyword evidence="7" id="KW-0805">Transcription regulation</keyword>
<keyword evidence="11" id="KW-0539">Nucleus</keyword>
<dbReference type="GO" id="GO:0006285">
    <property type="term" value="P:base-excision repair, AP site formation"/>
    <property type="evidence" value="ECO:0007669"/>
    <property type="project" value="InterPro"/>
</dbReference>
<evidence type="ECO:0000256" key="12">
    <source>
        <dbReference type="ARBA" id="ARBA00052915"/>
    </source>
</evidence>
<dbReference type="InterPro" id="IPR005122">
    <property type="entry name" value="Uracil-DNA_glycosylase-like"/>
</dbReference>
<evidence type="ECO:0000256" key="5">
    <source>
        <dbReference type="ARBA" id="ARBA00022843"/>
    </source>
</evidence>
<comment type="catalytic activity">
    <reaction evidence="12">
        <text>Hydrolyzes mismatched double-stranded DNA and polynucleotides, releasing free thymine.</text>
        <dbReference type="EC" id="3.2.2.29"/>
    </reaction>
</comment>
<dbReference type="OrthoDB" id="565731at2759"/>
<dbReference type="GeneID" id="106166915"/>
<feature type="region of interest" description="Disordered" evidence="18">
    <location>
        <begin position="24"/>
        <end position="54"/>
    </location>
</feature>
<evidence type="ECO:0000256" key="4">
    <source>
        <dbReference type="ARBA" id="ARBA00022801"/>
    </source>
</evidence>
<evidence type="ECO:0000256" key="18">
    <source>
        <dbReference type="SAM" id="MobiDB-lite"/>
    </source>
</evidence>
<evidence type="ECO:0000256" key="14">
    <source>
        <dbReference type="ARBA" id="ARBA00064519"/>
    </source>
</evidence>
<feature type="compositionally biased region" description="Basic residues" evidence="18">
    <location>
        <begin position="36"/>
        <end position="45"/>
    </location>
</feature>
<evidence type="ECO:0000256" key="10">
    <source>
        <dbReference type="ARBA" id="ARBA00023204"/>
    </source>
</evidence>
<evidence type="ECO:0000256" key="9">
    <source>
        <dbReference type="ARBA" id="ARBA00023163"/>
    </source>
</evidence>
<dbReference type="EC" id="3.2.2.29" evidence="15"/>
<reference evidence="21" key="1">
    <citation type="journal article" date="2015" name="Nat. Commun.">
        <title>The Lingula genome provides insights into brachiopod evolution and the origin of phosphate biomineralization.</title>
        <authorList>
            <person name="Luo Y.J."/>
            <person name="Takeuchi T."/>
            <person name="Koyanagi R."/>
            <person name="Yamada L."/>
            <person name="Kanda M."/>
            <person name="Khalturina M."/>
            <person name="Fujie M."/>
            <person name="Yamasaki S.I."/>
            <person name="Endo K."/>
            <person name="Satoh N."/>
        </authorList>
    </citation>
    <scope>NUCLEOTIDE SEQUENCE</scope>
</reference>
<feature type="region of interest" description="Disordered" evidence="18">
    <location>
        <begin position="557"/>
        <end position="598"/>
    </location>
</feature>
<keyword evidence="3" id="KW-0227">DNA damage</keyword>
<keyword evidence="6" id="KW-0156">Chromatin regulator</keyword>
<dbReference type="InterPro" id="IPR036895">
    <property type="entry name" value="Uracil-DNA_glycosylase-like_sf"/>
</dbReference>
<dbReference type="Proteomes" id="UP000085678">
    <property type="component" value="Unplaced"/>
</dbReference>
<dbReference type="PANTHER" id="PTHR12159">
    <property type="entry name" value="G/T AND G/U MISMATCH-SPECIFIC DNA GLYCOSYLASE"/>
    <property type="match status" value="1"/>
</dbReference>
<dbReference type="InParanoid" id="A0A1S3ISW6"/>
<name>A0A1S3ISW6_LINAN</name>
<feature type="domain" description="Uracil-DNA glycosylase-like" evidence="19">
    <location>
        <begin position="102"/>
        <end position="248"/>
    </location>
</feature>
<evidence type="ECO:0000256" key="16">
    <source>
        <dbReference type="ARBA" id="ARBA00071248"/>
    </source>
</evidence>
<keyword evidence="8" id="KW-0010">Activator</keyword>
<feature type="region of interest" description="Disordered" evidence="18">
    <location>
        <begin position="290"/>
        <end position="333"/>
    </location>
</feature>
<dbReference type="KEGG" id="lak:106166915"/>
<dbReference type="GO" id="GO:0005654">
    <property type="term" value="C:nucleoplasm"/>
    <property type="evidence" value="ECO:0007669"/>
    <property type="project" value="UniProtKB-ARBA"/>
</dbReference>
<keyword evidence="10" id="KW-0234">DNA repair</keyword>
<proteinExistence type="inferred from homology"/>
<dbReference type="Gene3D" id="3.40.470.10">
    <property type="entry name" value="Uracil-DNA glycosylase-like domain"/>
    <property type="match status" value="1"/>
</dbReference>
<evidence type="ECO:0000256" key="3">
    <source>
        <dbReference type="ARBA" id="ARBA00022763"/>
    </source>
</evidence>
<feature type="compositionally biased region" description="Basic residues" evidence="18">
    <location>
        <begin position="312"/>
        <end position="322"/>
    </location>
</feature>
<feature type="compositionally biased region" description="Polar residues" evidence="18">
    <location>
        <begin position="557"/>
        <end position="575"/>
    </location>
</feature>
<gene>
    <name evidence="21" type="primary">LOC106166915</name>
</gene>
<keyword evidence="2" id="KW-1017">Isopeptide bond</keyword>
<dbReference type="CDD" id="cd10028">
    <property type="entry name" value="UDG-F2_TDG_MUG"/>
    <property type="match status" value="1"/>
</dbReference>
<evidence type="ECO:0000256" key="13">
    <source>
        <dbReference type="ARBA" id="ARBA00061261"/>
    </source>
</evidence>
<keyword evidence="5" id="KW-0832">Ubl conjugation</keyword>
<dbReference type="GO" id="GO:0141016">
    <property type="term" value="F:G/T mismatch-specific thymine-DNA glycosylase activity"/>
    <property type="evidence" value="ECO:0007669"/>
    <property type="project" value="UniProtKB-EC"/>
</dbReference>
<dbReference type="FunFam" id="3.40.470.10:FF:000002">
    <property type="entry name" value="G/T mismatch-specific thymine DNA glycosylase"/>
    <property type="match status" value="1"/>
</dbReference>
<comment type="similarity">
    <text evidence="13">Belongs to the uracil-DNA glycosylase (UDG) superfamily. TDG/mug family.</text>
</comment>
<dbReference type="PANTHER" id="PTHR12159:SF9">
    <property type="entry name" value="G_T MISMATCH-SPECIFIC THYMINE DNA GLYCOSYLASE"/>
    <property type="match status" value="1"/>
</dbReference>
<dbReference type="SUPFAM" id="SSF52141">
    <property type="entry name" value="Uracil-DNA glycosylase-like"/>
    <property type="match status" value="1"/>
</dbReference>
<evidence type="ECO:0000256" key="11">
    <source>
        <dbReference type="ARBA" id="ARBA00023242"/>
    </source>
</evidence>
<reference evidence="21" key="2">
    <citation type="submission" date="2025-08" db="UniProtKB">
        <authorList>
            <consortium name="RefSeq"/>
        </authorList>
    </citation>
    <scope>IDENTIFICATION</scope>
</reference>
<evidence type="ECO:0000256" key="7">
    <source>
        <dbReference type="ARBA" id="ARBA00023015"/>
    </source>
</evidence>
<protein>
    <recommendedName>
        <fullName evidence="16">G/T mismatch-specific thymine DNA glycosylase</fullName>
        <ecNumber evidence="15">3.2.2.29</ecNumber>
    </recommendedName>
    <alternativeName>
        <fullName evidence="17">Thymine-DNA glycosylase</fullName>
    </alternativeName>
</protein>
<dbReference type="GO" id="GO:0004844">
    <property type="term" value="F:uracil DNA N-glycosylase activity"/>
    <property type="evidence" value="ECO:0007669"/>
    <property type="project" value="TreeGrafter"/>
</dbReference>
<evidence type="ECO:0000256" key="2">
    <source>
        <dbReference type="ARBA" id="ARBA00022499"/>
    </source>
</evidence>
<evidence type="ECO:0000259" key="19">
    <source>
        <dbReference type="Pfam" id="PF03167"/>
    </source>
</evidence>
<evidence type="ECO:0000256" key="6">
    <source>
        <dbReference type="ARBA" id="ARBA00022853"/>
    </source>
</evidence>
<dbReference type="RefSeq" id="XP_013401031.2">
    <property type="nucleotide sequence ID" value="XM_013545577.2"/>
</dbReference>
<dbReference type="STRING" id="7574.A0A1S3ISW6"/>
<dbReference type="Pfam" id="PF03167">
    <property type="entry name" value="UDG"/>
    <property type="match status" value="1"/>
</dbReference>
<dbReference type="InterPro" id="IPR015637">
    <property type="entry name" value="MUG/TDG"/>
</dbReference>
<keyword evidence="20" id="KW-1185">Reference proteome</keyword>
<keyword evidence="4" id="KW-0378">Hydrolase</keyword>
<evidence type="ECO:0000313" key="21">
    <source>
        <dbReference type="RefSeq" id="XP_013401031.2"/>
    </source>
</evidence>
<evidence type="ECO:0000256" key="8">
    <source>
        <dbReference type="ARBA" id="ARBA00023159"/>
    </source>
</evidence>
<accession>A0A1S3ISW6</accession>
<feature type="compositionally biased region" description="Polar residues" evidence="18">
    <location>
        <begin position="457"/>
        <end position="507"/>
    </location>
</feature>
<dbReference type="GO" id="GO:0040029">
    <property type="term" value="P:epigenetic regulation of gene expression"/>
    <property type="evidence" value="ECO:0007669"/>
    <property type="project" value="UniProtKB-ARBA"/>
</dbReference>
<dbReference type="GO" id="GO:0032183">
    <property type="term" value="F:SUMO binding"/>
    <property type="evidence" value="ECO:0007669"/>
    <property type="project" value="UniProtKB-ARBA"/>
</dbReference>
<evidence type="ECO:0000256" key="15">
    <source>
        <dbReference type="ARBA" id="ARBA00066769"/>
    </source>
</evidence>
<keyword evidence="9" id="KW-0804">Transcription</keyword>
<organism evidence="20 21">
    <name type="scientific">Lingula anatina</name>
    <name type="common">Brachiopod</name>
    <name type="synonym">Lingula unguis</name>
    <dbReference type="NCBI Taxonomy" id="7574"/>
    <lineage>
        <taxon>Eukaryota</taxon>
        <taxon>Metazoa</taxon>
        <taxon>Spiralia</taxon>
        <taxon>Lophotrochozoa</taxon>
        <taxon>Brachiopoda</taxon>
        <taxon>Linguliformea</taxon>
        <taxon>Lingulata</taxon>
        <taxon>Lingulida</taxon>
        <taxon>Linguloidea</taxon>
        <taxon>Lingulidae</taxon>
        <taxon>Lingula</taxon>
    </lineage>
</organism>
<evidence type="ECO:0000256" key="17">
    <source>
        <dbReference type="ARBA" id="ARBA00083221"/>
    </source>
</evidence>
<feature type="region of interest" description="Disordered" evidence="18">
    <location>
        <begin position="402"/>
        <end position="516"/>
    </location>
</feature>
<dbReference type="GO" id="GO:0003677">
    <property type="term" value="F:DNA binding"/>
    <property type="evidence" value="ECO:0007669"/>
    <property type="project" value="UniProtKB-ARBA"/>
</dbReference>
<evidence type="ECO:0000256" key="1">
    <source>
        <dbReference type="ARBA" id="ARBA00004123"/>
    </source>
</evidence>
<dbReference type="AlphaFoldDB" id="A0A1S3ISW6"/>
<sequence length="598" mass="67222">MEQVSSPYFQNFTVKQEPMWDEVQIPPIQFPPAAPSKKKPGRKRKVKEEPVENGESVTVDGKVVKVKQEKITEHLKVRKKYDRFKGMTEEEVLQRTLPDHLTHGLDIVIVGINPGLTAAFVGHHYAGPGNHFWKCLFLSELIPEQLNAYDDYKLKEFGIGFTNIVERTSRGSADLTKKEIKEGGEILKGKIQKYKPKIAVFNGKGIYEVFVGHKNFHIGKQPDHFPDCPDTAIFVMPSSSARFTQLPRAVDKVPFYQALKKYRDYLRGDISHIEESEICFPNLDLKVKVKKEPDTDPNGQSLPKAPAEPKQKKPRARKKIKKEPKEVGGDSNMMPNCMNFQQFQVPNGQGSTMAVQHGASSSLPDFSRAVLQVKSEPYDPFLASFNQSVQNCPTTQQSFQAHFGSQQQQHLQQFHHSQQQHLQHFPQQQQHLPQHNSQQPQGQPQGLLPQGPDPSQRLQHFNDSHQNYQNSQEQQGSPQNWSSFSQNGNNSQPACSQNGSGTHSETPSPFFPWQYHQNPMHPSISLPSSTTAACFFANSQGNVSMAADRNYGMVSMSGESNHMPHSQANSQNGNMFSGVRVKQEPGEGFPGSQQCNFS</sequence>
<feature type="compositionally biased region" description="Low complexity" evidence="18">
    <location>
        <begin position="402"/>
        <end position="456"/>
    </location>
</feature>
<comment type="subunit">
    <text evidence="14">Homodimer. Interacts with AICDA and GADD45A.</text>
</comment>
<comment type="subcellular location">
    <subcellularLocation>
        <location evidence="1">Nucleus</location>
    </subcellularLocation>
</comment>
<evidence type="ECO:0000313" key="20">
    <source>
        <dbReference type="Proteomes" id="UP000085678"/>
    </source>
</evidence>